<evidence type="ECO:0000256" key="6">
    <source>
        <dbReference type="ARBA" id="ARBA00023277"/>
    </source>
</evidence>
<protein>
    <recommendedName>
        <fullName evidence="7">D,D-heptose 1,7-bisphosphate phosphatase</fullName>
    </recommendedName>
</protein>
<evidence type="ECO:0000256" key="7">
    <source>
        <dbReference type="ARBA" id="ARBA00031828"/>
    </source>
</evidence>
<reference evidence="9" key="1">
    <citation type="submission" date="2023-07" db="EMBL/GenBank/DDBJ databases">
        <title>Genomic Encyclopedia of Type Strains, Phase IV (KMG-IV): sequencing the most valuable type-strain genomes for metagenomic binning, comparative biology and taxonomic classification.</title>
        <authorList>
            <person name="Goeker M."/>
        </authorList>
    </citation>
    <scope>NUCLEOTIDE SEQUENCE</scope>
    <source>
        <strain evidence="9">DSM 19659</strain>
    </source>
</reference>
<dbReference type="InterPro" id="IPR029044">
    <property type="entry name" value="Nucleotide-diphossugar_trans"/>
</dbReference>
<organism evidence="9 10">
    <name type="scientific">Moryella indoligenes</name>
    <dbReference type="NCBI Taxonomy" id="371674"/>
    <lineage>
        <taxon>Bacteria</taxon>
        <taxon>Bacillati</taxon>
        <taxon>Bacillota</taxon>
        <taxon>Clostridia</taxon>
        <taxon>Lachnospirales</taxon>
        <taxon>Lachnospiraceae</taxon>
        <taxon>Moryella</taxon>
    </lineage>
</organism>
<dbReference type="Pfam" id="PF13242">
    <property type="entry name" value="Hydrolase_like"/>
    <property type="match status" value="1"/>
</dbReference>
<proteinExistence type="inferred from homology"/>
<keyword evidence="4" id="KW-0479">Metal-binding</keyword>
<evidence type="ECO:0000313" key="9">
    <source>
        <dbReference type="EMBL" id="MDQ0151412.1"/>
    </source>
</evidence>
<dbReference type="GO" id="GO:0016791">
    <property type="term" value="F:phosphatase activity"/>
    <property type="evidence" value="ECO:0007669"/>
    <property type="project" value="InterPro"/>
</dbReference>
<evidence type="ECO:0000313" key="10">
    <source>
        <dbReference type="Proteomes" id="UP001241537"/>
    </source>
</evidence>
<evidence type="ECO:0000256" key="2">
    <source>
        <dbReference type="ARBA" id="ARBA00005628"/>
    </source>
</evidence>
<dbReference type="NCBIfam" id="TIGR01662">
    <property type="entry name" value="HAD-SF-IIIA"/>
    <property type="match status" value="1"/>
</dbReference>
<dbReference type="InterPro" id="IPR023214">
    <property type="entry name" value="HAD_sf"/>
</dbReference>
<dbReference type="InterPro" id="IPR004446">
    <property type="entry name" value="Heptose_bisP_phosphatase"/>
</dbReference>
<dbReference type="NCBIfam" id="TIGR01656">
    <property type="entry name" value="Histidinol-ppas"/>
    <property type="match status" value="1"/>
</dbReference>
<evidence type="ECO:0000256" key="5">
    <source>
        <dbReference type="ARBA" id="ARBA00022801"/>
    </source>
</evidence>
<dbReference type="CDD" id="cd07503">
    <property type="entry name" value="HAD_HisB-N"/>
    <property type="match status" value="1"/>
</dbReference>
<dbReference type="Gene3D" id="3.40.50.1000">
    <property type="entry name" value="HAD superfamily/HAD-like"/>
    <property type="match status" value="1"/>
</dbReference>
<dbReference type="Proteomes" id="UP001241537">
    <property type="component" value="Unassembled WGS sequence"/>
</dbReference>
<dbReference type="InterPro" id="IPR005835">
    <property type="entry name" value="NTP_transferase_dom"/>
</dbReference>
<dbReference type="GO" id="GO:0005737">
    <property type="term" value="C:cytoplasm"/>
    <property type="evidence" value="ECO:0007669"/>
    <property type="project" value="UniProtKB-SubCell"/>
</dbReference>
<dbReference type="PANTHER" id="PTHR42891">
    <property type="entry name" value="D-GLYCERO-BETA-D-MANNO-HEPTOSE-1,7-BISPHOSPHATE 7-PHOSPHATASE"/>
    <property type="match status" value="1"/>
</dbReference>
<keyword evidence="3" id="KW-0963">Cytoplasm</keyword>
<accession>A0AAE3V7W8</accession>
<evidence type="ECO:0000259" key="8">
    <source>
        <dbReference type="Pfam" id="PF00483"/>
    </source>
</evidence>
<evidence type="ECO:0000256" key="3">
    <source>
        <dbReference type="ARBA" id="ARBA00022490"/>
    </source>
</evidence>
<comment type="caution">
    <text evidence="9">The sequence shown here is derived from an EMBL/GenBank/DDBJ whole genome shotgun (WGS) entry which is preliminary data.</text>
</comment>
<sequence length="437" mass="49396">MQAVIMAGGKGTRLQALTRGEIPKPMVPLLGRPLLAWQLEMLKRWNITRVTMVVGHLKERITEYFGDGSALGMKIDYVEEEEPLGTAGAFYYLRERVTEPYFLLVFGDVLFDIDIDRMERFFLEKDAEVLLFAHPNAHPFDSDLIRADGTGRVTAFDSKHNVREYWYDNCVNAGLYILKREMLSRVDRPEKLDFEKGLLAPMSERGEAVYAYRSPEYVKDVGTVERIEKAAEDIRSGFIGKRNLKNRQKALFLDRDGVINVYRGFVRCAEEFELLPGVCEALRCINSSEYLAIVVTNQPVIARGETTEEELQTIFCKMKTLLGREGVFVDDLFFCPHHPDRGFPGERPEYKLDCACRKPKPGMLLKAAERYNIDLASSWVIGDSTVDMELGRRAGCHTALVRTGQAGTDGKYSAAAELVADNLLAAVREILGNLQEK</sequence>
<dbReference type="InterPro" id="IPR036412">
    <property type="entry name" value="HAD-like_sf"/>
</dbReference>
<dbReference type="GO" id="GO:0046872">
    <property type="term" value="F:metal ion binding"/>
    <property type="evidence" value="ECO:0007669"/>
    <property type="project" value="UniProtKB-KW"/>
</dbReference>
<dbReference type="SUPFAM" id="SSF56784">
    <property type="entry name" value="HAD-like"/>
    <property type="match status" value="1"/>
</dbReference>
<dbReference type="Gene3D" id="3.90.550.10">
    <property type="entry name" value="Spore Coat Polysaccharide Biosynthesis Protein SpsA, Chain A"/>
    <property type="match status" value="1"/>
</dbReference>
<keyword evidence="10" id="KW-1185">Reference proteome</keyword>
<dbReference type="InterPro" id="IPR006543">
    <property type="entry name" value="Histidinol-phos"/>
</dbReference>
<feature type="domain" description="Nucleotidyl transferase" evidence="8">
    <location>
        <begin position="3"/>
        <end position="235"/>
    </location>
</feature>
<dbReference type="SUPFAM" id="SSF53448">
    <property type="entry name" value="Nucleotide-diphospho-sugar transferases"/>
    <property type="match status" value="1"/>
</dbReference>
<evidence type="ECO:0000256" key="1">
    <source>
        <dbReference type="ARBA" id="ARBA00004496"/>
    </source>
</evidence>
<comment type="similarity">
    <text evidence="2">Belongs to the GmhB family.</text>
</comment>
<dbReference type="RefSeq" id="WP_307251863.1">
    <property type="nucleotide sequence ID" value="NZ_JAUSTO010000001.1"/>
</dbReference>
<gene>
    <name evidence="9" type="ORF">J2S20_000086</name>
</gene>
<dbReference type="PANTHER" id="PTHR42891:SF1">
    <property type="entry name" value="D-GLYCERO-BETA-D-MANNO-HEPTOSE-1,7-BISPHOSPHATE 7-PHOSPHATASE"/>
    <property type="match status" value="1"/>
</dbReference>
<dbReference type="GO" id="GO:0005975">
    <property type="term" value="P:carbohydrate metabolic process"/>
    <property type="evidence" value="ECO:0007669"/>
    <property type="project" value="InterPro"/>
</dbReference>
<keyword evidence="5" id="KW-0378">Hydrolase</keyword>
<comment type="subcellular location">
    <subcellularLocation>
        <location evidence="1">Cytoplasm</location>
    </subcellularLocation>
</comment>
<dbReference type="CDD" id="cd04181">
    <property type="entry name" value="NTP_transferase"/>
    <property type="match status" value="1"/>
</dbReference>
<dbReference type="Pfam" id="PF00483">
    <property type="entry name" value="NTP_transferase"/>
    <property type="match status" value="1"/>
</dbReference>
<dbReference type="AlphaFoldDB" id="A0AAE3V7W8"/>
<evidence type="ECO:0000256" key="4">
    <source>
        <dbReference type="ARBA" id="ARBA00022723"/>
    </source>
</evidence>
<keyword evidence="6" id="KW-0119">Carbohydrate metabolism</keyword>
<dbReference type="EMBL" id="JAUSTO010000001">
    <property type="protein sequence ID" value="MDQ0151412.1"/>
    <property type="molecule type" value="Genomic_DNA"/>
</dbReference>
<name>A0AAE3V7W8_9FIRM</name>
<dbReference type="InterPro" id="IPR006549">
    <property type="entry name" value="HAD-SF_hydro_IIIA"/>
</dbReference>